<sequence length="175" mass="18462">MGSHLFAMKKGDTIDVKGPWPSLAIAPSQYKAIGMLAGGTGITPMYQIARHVLHGAGNTTQVRLLFSNKTPQDVLLSTELAALEKGFASHFTVTHAISKGPVLTGGVSGVITKDAIARTMPAAAEDKVLLLVSGPPTYMKAVCGPKDYSAYPPKQGELSGYLKDLGYAPAQVYKF</sequence>
<evidence type="ECO:0000256" key="3">
    <source>
        <dbReference type="ARBA" id="ARBA00022827"/>
    </source>
</evidence>
<feature type="binding site" evidence="5">
    <location>
        <position position="43"/>
    </location>
    <ligand>
        <name>FAD</name>
        <dbReference type="ChEBI" id="CHEBI:57692"/>
    </ligand>
</feature>
<dbReference type="InterPro" id="IPR039261">
    <property type="entry name" value="FNR_nucleotide-bd"/>
</dbReference>
<organism evidence="7 8">
    <name type="scientific">Strigomonas culicis</name>
    <dbReference type="NCBI Taxonomy" id="28005"/>
    <lineage>
        <taxon>Eukaryota</taxon>
        <taxon>Discoba</taxon>
        <taxon>Euglenozoa</taxon>
        <taxon>Kinetoplastea</taxon>
        <taxon>Metakinetoplastina</taxon>
        <taxon>Trypanosomatida</taxon>
        <taxon>Trypanosomatidae</taxon>
        <taxon>Strigomonadinae</taxon>
        <taxon>Strigomonas</taxon>
    </lineage>
</organism>
<dbReference type="Gene3D" id="3.40.50.80">
    <property type="entry name" value="Nucleotide-binding domain of ferredoxin-NADP reductase (FNR) module"/>
    <property type="match status" value="1"/>
</dbReference>
<dbReference type="Pfam" id="PF00175">
    <property type="entry name" value="NAD_binding_1"/>
    <property type="match status" value="1"/>
</dbReference>
<dbReference type="InterPro" id="IPR001433">
    <property type="entry name" value="OxRdtase_FAD/NAD-bd"/>
</dbReference>
<evidence type="ECO:0000256" key="2">
    <source>
        <dbReference type="ARBA" id="ARBA00022630"/>
    </source>
</evidence>
<keyword evidence="3 5" id="KW-0274">FAD</keyword>
<dbReference type="GO" id="GO:0004128">
    <property type="term" value="F:cytochrome-b5 reductase activity, acting on NAD(P)H"/>
    <property type="evidence" value="ECO:0007669"/>
    <property type="project" value="TreeGrafter"/>
</dbReference>
<keyword evidence="2 5" id="KW-0285">Flavoprotein</keyword>
<evidence type="ECO:0000313" key="7">
    <source>
        <dbReference type="EMBL" id="EPY36685.1"/>
    </source>
</evidence>
<name>S9WL58_9TRYP</name>
<evidence type="ECO:0000256" key="4">
    <source>
        <dbReference type="ARBA" id="ARBA00023002"/>
    </source>
</evidence>
<protein>
    <submittedName>
        <fullName evidence="7">Cytochrome-b5 reductase</fullName>
    </submittedName>
</protein>
<feature type="domain" description="Oxidoreductase FAD/NAD(P)-binding" evidence="6">
    <location>
        <begin position="35"/>
        <end position="143"/>
    </location>
</feature>
<dbReference type="FunFam" id="3.40.50.80:FF:000009">
    <property type="entry name" value="NADH-cytochrome b5 reductase"/>
    <property type="match status" value="1"/>
</dbReference>
<comment type="cofactor">
    <cofactor evidence="1 5">
        <name>FAD</name>
        <dbReference type="ChEBI" id="CHEBI:57692"/>
    </cofactor>
</comment>
<dbReference type="CDD" id="cd06183">
    <property type="entry name" value="cyt_b5_reduct_like"/>
    <property type="match status" value="1"/>
</dbReference>
<accession>S9WL58</accession>
<dbReference type="AlphaFoldDB" id="S9WL58"/>
<dbReference type="Proteomes" id="UP000015354">
    <property type="component" value="Unassembled WGS sequence"/>
</dbReference>
<dbReference type="PRINTS" id="PR00406">
    <property type="entry name" value="CYTB5RDTASE"/>
</dbReference>
<keyword evidence="4" id="KW-0560">Oxidoreductase</keyword>
<evidence type="ECO:0000259" key="6">
    <source>
        <dbReference type="Pfam" id="PF00175"/>
    </source>
</evidence>
<dbReference type="EMBL" id="ATMH01000458">
    <property type="protein sequence ID" value="EPY36685.1"/>
    <property type="molecule type" value="Genomic_DNA"/>
</dbReference>
<dbReference type="PANTHER" id="PTHR19370">
    <property type="entry name" value="NADH-CYTOCHROME B5 REDUCTASE"/>
    <property type="match status" value="1"/>
</dbReference>
<gene>
    <name evidence="7" type="ORF">STCU_00458</name>
</gene>
<dbReference type="SUPFAM" id="SSF52343">
    <property type="entry name" value="Ferredoxin reductase-like, C-terminal NADP-linked domain"/>
    <property type="match status" value="1"/>
</dbReference>
<evidence type="ECO:0000256" key="1">
    <source>
        <dbReference type="ARBA" id="ARBA00001974"/>
    </source>
</evidence>
<dbReference type="InterPro" id="IPR001834">
    <property type="entry name" value="CBR-like"/>
</dbReference>
<dbReference type="OrthoDB" id="432685at2759"/>
<keyword evidence="8" id="KW-1185">Reference proteome</keyword>
<feature type="binding site" evidence="5">
    <location>
        <position position="1"/>
    </location>
    <ligand>
        <name>FAD</name>
        <dbReference type="ChEBI" id="CHEBI:57692"/>
    </ligand>
</feature>
<evidence type="ECO:0000313" key="8">
    <source>
        <dbReference type="Proteomes" id="UP000015354"/>
    </source>
</evidence>
<dbReference type="PANTHER" id="PTHR19370:SF131">
    <property type="entry name" value="B5 REDUCTASE, PUTATIVE-RELATED"/>
    <property type="match status" value="1"/>
</dbReference>
<proteinExistence type="predicted"/>
<evidence type="ECO:0000256" key="5">
    <source>
        <dbReference type="PIRSR" id="PIRSR601834-1"/>
    </source>
</evidence>
<comment type="caution">
    <text evidence="7">The sequence shown here is derived from an EMBL/GenBank/DDBJ whole genome shotgun (WGS) entry which is preliminary data.</text>
</comment>
<reference evidence="7 8" key="1">
    <citation type="journal article" date="2013" name="PLoS ONE">
        <title>Predicting the Proteins of Angomonas deanei, Strigomonas culicis and Their Respective Endosymbionts Reveals New Aspects of the Trypanosomatidae Family.</title>
        <authorList>
            <person name="Motta M.C."/>
            <person name="Martins A.C."/>
            <person name="de Souza S.S."/>
            <person name="Catta-Preta C.M."/>
            <person name="Silva R."/>
            <person name="Klein C.C."/>
            <person name="de Almeida L.G."/>
            <person name="de Lima Cunha O."/>
            <person name="Ciapina L.P."/>
            <person name="Brocchi M."/>
            <person name="Colabardini A.C."/>
            <person name="de Araujo Lima B."/>
            <person name="Machado C.R."/>
            <person name="de Almeida Soares C.M."/>
            <person name="Probst C.M."/>
            <person name="de Menezes C.B."/>
            <person name="Thompson C.E."/>
            <person name="Bartholomeu D.C."/>
            <person name="Gradia D.F."/>
            <person name="Pavoni D.P."/>
            <person name="Grisard E.C."/>
            <person name="Fantinatti-Garboggini F."/>
            <person name="Marchini F.K."/>
            <person name="Rodrigues-Luiz G.F."/>
            <person name="Wagner G."/>
            <person name="Goldman G.H."/>
            <person name="Fietto J.L."/>
            <person name="Elias M.C."/>
            <person name="Goldman M.H."/>
            <person name="Sagot M.F."/>
            <person name="Pereira M."/>
            <person name="Stoco P.H."/>
            <person name="de Mendonca-Neto R.P."/>
            <person name="Teixeira S.M."/>
            <person name="Maciel T.E."/>
            <person name="de Oliveira Mendes T.A."/>
            <person name="Urmenyi T.P."/>
            <person name="de Souza W."/>
            <person name="Schenkman S."/>
            <person name="de Vasconcelos A.T."/>
        </authorList>
    </citation>
    <scope>NUCLEOTIDE SEQUENCE [LARGE SCALE GENOMIC DNA]</scope>
</reference>